<accession>A0AAQ4EI39</accession>
<dbReference type="PROSITE" id="PS01209">
    <property type="entry name" value="LDLRA_1"/>
    <property type="match status" value="2"/>
</dbReference>
<feature type="disulfide bond" evidence="2">
    <location>
        <begin position="304"/>
        <end position="316"/>
    </location>
</feature>
<evidence type="ECO:0000256" key="2">
    <source>
        <dbReference type="PROSITE-ProRule" id="PRU00124"/>
    </source>
</evidence>
<evidence type="ECO:0000259" key="3">
    <source>
        <dbReference type="Pfam" id="PF01683"/>
    </source>
</evidence>
<evidence type="ECO:0000313" key="5">
    <source>
        <dbReference type="Proteomes" id="UP001321473"/>
    </source>
</evidence>
<dbReference type="EMBL" id="JARKHS020015486">
    <property type="protein sequence ID" value="KAK8774364.1"/>
    <property type="molecule type" value="Genomic_DNA"/>
</dbReference>
<feature type="disulfide bond" evidence="2">
    <location>
        <begin position="365"/>
        <end position="380"/>
    </location>
</feature>
<dbReference type="Pfam" id="PF00057">
    <property type="entry name" value="Ldl_recept_a"/>
    <property type="match status" value="4"/>
</dbReference>
<dbReference type="InterPro" id="IPR002172">
    <property type="entry name" value="LDrepeatLR_classA_rpt"/>
</dbReference>
<dbReference type="InterPro" id="IPR006149">
    <property type="entry name" value="EB_dom"/>
</dbReference>
<dbReference type="Gene3D" id="4.10.400.10">
    <property type="entry name" value="Low-density Lipoprotein Receptor"/>
    <property type="match status" value="4"/>
</dbReference>
<sequence length="394" mass="42197">MPQQIAPGGARNAVALCSGGPCCSLAASLLSYGCALDEQCSLRVAHSRCGSDGLCQCRSGYLPLRLDKCLPPAKLDDYCLSEQQCRLADPFSYCKYIIPGVYGKCKCPNGYLLTRANECLPYLESACRTDEDCSRVTRHSRCGRKGDTSVCVCARGFRMSRSKMRCEQDSSGTSANEVALQAASLGQPCNATAECRLRDKHSACVRGLCDCLAPTPLCSARSTGCLNDTFQCRSGECLSWYFVCDGLKNCADGSDESSCVPHRCPAAAFQCDDGTCKSRAAVCNGRWECPDGSDEARCYRGVKCDRAAFRCRSGQCVPQYALCNAVVDCADGSDEDEQACVHGQRCPETSFRCANGACRSSAILCSGVDGCGDNSDEAGCRVCQCARVHEADRS</sequence>
<feature type="disulfide bond" evidence="2">
    <location>
        <begin position="264"/>
        <end position="276"/>
    </location>
</feature>
<feature type="disulfide bond" evidence="2">
    <location>
        <begin position="346"/>
        <end position="358"/>
    </location>
</feature>
<keyword evidence="1 2" id="KW-1015">Disulfide bond</keyword>
<evidence type="ECO:0000256" key="1">
    <source>
        <dbReference type="ARBA" id="ARBA00023157"/>
    </source>
</evidence>
<comment type="caution">
    <text evidence="4">The sequence shown here is derived from an EMBL/GenBank/DDBJ whole genome shotgun (WGS) entry which is preliminary data.</text>
</comment>
<feature type="disulfide bond" evidence="2">
    <location>
        <begin position="225"/>
        <end position="237"/>
    </location>
</feature>
<protein>
    <recommendedName>
        <fullName evidence="3">EB domain-containing protein</fullName>
    </recommendedName>
</protein>
<feature type="disulfide bond" evidence="2">
    <location>
        <begin position="244"/>
        <end position="259"/>
    </location>
</feature>
<feature type="disulfide bond" evidence="2">
    <location>
        <begin position="311"/>
        <end position="329"/>
    </location>
</feature>
<evidence type="ECO:0000313" key="4">
    <source>
        <dbReference type="EMBL" id="KAK8774364.1"/>
    </source>
</evidence>
<dbReference type="PANTHER" id="PTHR39069:SF1">
    <property type="entry name" value="ECDYSONE-INDUCIBLE GENE E1, ISOFORM A"/>
    <property type="match status" value="1"/>
</dbReference>
<dbReference type="SMART" id="SM00192">
    <property type="entry name" value="LDLa"/>
    <property type="match status" value="4"/>
</dbReference>
<dbReference type="Proteomes" id="UP001321473">
    <property type="component" value="Unassembled WGS sequence"/>
</dbReference>
<feature type="disulfide bond" evidence="2">
    <location>
        <begin position="353"/>
        <end position="371"/>
    </location>
</feature>
<dbReference type="Pfam" id="PF01683">
    <property type="entry name" value="EB"/>
    <property type="match status" value="1"/>
</dbReference>
<organism evidence="4 5">
    <name type="scientific">Amblyomma americanum</name>
    <name type="common">Lone star tick</name>
    <dbReference type="NCBI Taxonomy" id="6943"/>
    <lineage>
        <taxon>Eukaryota</taxon>
        <taxon>Metazoa</taxon>
        <taxon>Ecdysozoa</taxon>
        <taxon>Arthropoda</taxon>
        <taxon>Chelicerata</taxon>
        <taxon>Arachnida</taxon>
        <taxon>Acari</taxon>
        <taxon>Parasitiformes</taxon>
        <taxon>Ixodida</taxon>
        <taxon>Ixodoidea</taxon>
        <taxon>Ixodidae</taxon>
        <taxon>Amblyomminae</taxon>
        <taxon>Amblyomma</taxon>
    </lineage>
</organism>
<proteinExistence type="predicted"/>
<dbReference type="PROSITE" id="PS50068">
    <property type="entry name" value="LDLRA_2"/>
    <property type="match status" value="4"/>
</dbReference>
<dbReference type="PANTHER" id="PTHR39069">
    <property type="entry name" value="ECDYSONE-INDUCIBLE GENE E1, ISOFORM A"/>
    <property type="match status" value="1"/>
</dbReference>
<name>A0AAQ4EI39_AMBAM</name>
<reference evidence="4 5" key="1">
    <citation type="journal article" date="2023" name="Arcadia Sci">
        <title>De novo assembly of a long-read Amblyomma americanum tick genome.</title>
        <authorList>
            <person name="Chou S."/>
            <person name="Poskanzer K.E."/>
            <person name="Rollins M."/>
            <person name="Thuy-Boun P.S."/>
        </authorList>
    </citation>
    <scope>NUCLEOTIDE SEQUENCE [LARGE SCALE GENOMIC DNA]</scope>
    <source>
        <strain evidence="4">F_SG_1</strain>
        <tissue evidence="4">Salivary glands</tissue>
    </source>
</reference>
<dbReference type="InterPro" id="IPR036055">
    <property type="entry name" value="LDL_receptor-like_sf"/>
</dbReference>
<keyword evidence="5" id="KW-1185">Reference proteome</keyword>
<feature type="domain" description="EB" evidence="3">
    <location>
        <begin position="67"/>
        <end position="119"/>
    </location>
</feature>
<gene>
    <name evidence="4" type="ORF">V5799_011103</name>
</gene>
<dbReference type="CDD" id="cd00112">
    <property type="entry name" value="LDLa"/>
    <property type="match status" value="4"/>
</dbReference>
<dbReference type="AlphaFoldDB" id="A0AAQ4EI39"/>
<comment type="caution">
    <text evidence="2">Lacks conserved residue(s) required for the propagation of feature annotation.</text>
</comment>
<feature type="disulfide bond" evidence="2">
    <location>
        <begin position="283"/>
        <end position="298"/>
    </location>
</feature>
<dbReference type="InterPro" id="IPR023415">
    <property type="entry name" value="LDLR_class-A_CS"/>
</dbReference>
<feature type="disulfide bond" evidence="2">
    <location>
        <begin position="271"/>
        <end position="289"/>
    </location>
</feature>
<dbReference type="PRINTS" id="PR00261">
    <property type="entry name" value="LDLRECEPTOR"/>
</dbReference>
<dbReference type="SUPFAM" id="SSF57424">
    <property type="entry name" value="LDL receptor-like module"/>
    <property type="match status" value="4"/>
</dbReference>
<feature type="disulfide bond" evidence="2">
    <location>
        <begin position="232"/>
        <end position="250"/>
    </location>
</feature>